<gene>
    <name evidence="1" type="primary">glnA_1</name>
    <name evidence="1" type="ORF">CM83_104156</name>
</gene>
<reference evidence="1" key="1">
    <citation type="journal article" date="2014" name="PLoS ONE">
        <title>Transcriptome-Based Identification of ABC Transporters in the Western Tarnished Plant Bug Lygus hesperus.</title>
        <authorList>
            <person name="Hull J.J."/>
            <person name="Chaney K."/>
            <person name="Geib S.M."/>
            <person name="Fabrick J.A."/>
            <person name="Brent C.S."/>
            <person name="Walsh D."/>
            <person name="Lavine L.C."/>
        </authorList>
    </citation>
    <scope>NUCLEOTIDE SEQUENCE</scope>
</reference>
<protein>
    <submittedName>
        <fullName evidence="1">Glutamine synthetase</fullName>
    </submittedName>
</protein>
<accession>A0A0A9YTN7</accession>
<dbReference type="AlphaFoldDB" id="A0A0A9YTN7"/>
<evidence type="ECO:0000313" key="1">
    <source>
        <dbReference type="EMBL" id="JAG34981.1"/>
    </source>
</evidence>
<organism evidence="1">
    <name type="scientific">Lygus hesperus</name>
    <name type="common">Western plant bug</name>
    <dbReference type="NCBI Taxonomy" id="30085"/>
    <lineage>
        <taxon>Eukaryota</taxon>
        <taxon>Metazoa</taxon>
        <taxon>Ecdysozoa</taxon>
        <taxon>Arthropoda</taxon>
        <taxon>Hexapoda</taxon>
        <taxon>Insecta</taxon>
        <taxon>Pterygota</taxon>
        <taxon>Neoptera</taxon>
        <taxon>Paraneoptera</taxon>
        <taxon>Hemiptera</taxon>
        <taxon>Heteroptera</taxon>
        <taxon>Panheteroptera</taxon>
        <taxon>Cimicomorpha</taxon>
        <taxon>Miridae</taxon>
        <taxon>Mirini</taxon>
        <taxon>Lygus</taxon>
    </lineage>
</organism>
<sequence length="116" mass="12740">MPEDGAAGGEPLVPGLDQILQSNSQLNATMTSILEAMRQQLSATRAEVTSGAQRQRKLFEKYDETENFEDYVSRMETFYCFDQPDGTTNDSDKVSLLLSALPATTFALAKKPSISL</sequence>
<reference evidence="1" key="2">
    <citation type="submission" date="2014-07" db="EMBL/GenBank/DDBJ databases">
        <authorList>
            <person name="Hull J."/>
        </authorList>
    </citation>
    <scope>NUCLEOTIDE SEQUENCE</scope>
</reference>
<proteinExistence type="predicted"/>
<name>A0A0A9YTN7_LYGHE</name>
<dbReference type="EMBL" id="GBHO01008623">
    <property type="protein sequence ID" value="JAG34981.1"/>
    <property type="molecule type" value="Transcribed_RNA"/>
</dbReference>